<dbReference type="GO" id="GO:0046872">
    <property type="term" value="F:metal ion binding"/>
    <property type="evidence" value="ECO:0007669"/>
    <property type="project" value="UniProtKB-KW"/>
</dbReference>
<dbReference type="Proteomes" id="UP001195483">
    <property type="component" value="Unassembled WGS sequence"/>
</dbReference>
<proteinExistence type="predicted"/>
<keyword evidence="1" id="KW-0479">Metal-binding</keyword>
<keyword evidence="4" id="KW-1015">Disulfide bond</keyword>
<accession>A0AAE0RQK1</accession>
<evidence type="ECO:0000313" key="7">
    <source>
        <dbReference type="EMBL" id="KAK3577731.1"/>
    </source>
</evidence>
<keyword evidence="2" id="KW-0378">Hydrolase</keyword>
<dbReference type="GO" id="GO:0016787">
    <property type="term" value="F:hydrolase activity"/>
    <property type="evidence" value="ECO:0007669"/>
    <property type="project" value="UniProtKB-KW"/>
</dbReference>
<comment type="caution">
    <text evidence="7">The sequence shown here is derived from an EMBL/GenBank/DDBJ whole genome shotgun (WGS) entry which is preliminary data.</text>
</comment>
<evidence type="ECO:0000256" key="1">
    <source>
        <dbReference type="ARBA" id="ARBA00022723"/>
    </source>
</evidence>
<dbReference type="EMBL" id="JAEAOA010000992">
    <property type="protein sequence ID" value="KAK3577731.1"/>
    <property type="molecule type" value="Genomic_DNA"/>
</dbReference>
<dbReference type="Gene3D" id="3.40.1620.60">
    <property type="match status" value="1"/>
</dbReference>
<dbReference type="Pfam" id="PF17771">
    <property type="entry name" value="ADAMTS_CR_2"/>
    <property type="match status" value="1"/>
</dbReference>
<dbReference type="InterPro" id="IPR041645">
    <property type="entry name" value="ADAMTS_CR_2"/>
</dbReference>
<evidence type="ECO:0000256" key="4">
    <source>
        <dbReference type="ARBA" id="ARBA00023157"/>
    </source>
</evidence>
<evidence type="ECO:0000256" key="2">
    <source>
        <dbReference type="ARBA" id="ARBA00022801"/>
    </source>
</evidence>
<keyword evidence="8" id="KW-1185">Reference proteome</keyword>
<evidence type="ECO:0000256" key="3">
    <source>
        <dbReference type="ARBA" id="ARBA00022833"/>
    </source>
</evidence>
<reference evidence="7" key="1">
    <citation type="journal article" date="2021" name="Genome Biol. Evol.">
        <title>A High-Quality Reference Genome for a Parasitic Bivalve with Doubly Uniparental Inheritance (Bivalvia: Unionida).</title>
        <authorList>
            <person name="Smith C.H."/>
        </authorList>
    </citation>
    <scope>NUCLEOTIDE SEQUENCE</scope>
    <source>
        <strain evidence="7">CHS0354</strain>
    </source>
</reference>
<reference evidence="7" key="2">
    <citation type="journal article" date="2021" name="Genome Biol. Evol.">
        <title>Developing a high-quality reference genome for a parasitic bivalve with doubly uniparental inheritance (Bivalvia: Unionida).</title>
        <authorList>
            <person name="Smith C.H."/>
        </authorList>
    </citation>
    <scope>NUCLEOTIDE SEQUENCE</scope>
    <source>
        <strain evidence="7">CHS0354</strain>
        <tissue evidence="7">Mantle</tissue>
    </source>
</reference>
<dbReference type="AlphaFoldDB" id="A0AAE0RQK1"/>
<sequence>MEPDFSKDGPHIKNMWTFSNCSVESFKKTLKNKQPLKNKALFYNIDEYKKFMDKQPGDIFPPWEHCSILYGEGYVNYINEPEEICHILRCINIATGDTEQVYIYAARGTPCGANK</sequence>
<keyword evidence="3" id="KW-0862">Zinc</keyword>
<evidence type="ECO:0000313" key="8">
    <source>
        <dbReference type="Proteomes" id="UP001195483"/>
    </source>
</evidence>
<name>A0AAE0RQK1_9BIVA</name>
<evidence type="ECO:0000256" key="5">
    <source>
        <dbReference type="ARBA" id="ARBA00023180"/>
    </source>
</evidence>
<feature type="domain" description="ADAMTS cysteine-rich" evidence="6">
    <location>
        <begin position="56"/>
        <end position="115"/>
    </location>
</feature>
<gene>
    <name evidence="7" type="ORF">CHS0354_015940</name>
</gene>
<feature type="non-terminal residue" evidence="7">
    <location>
        <position position="115"/>
    </location>
</feature>
<evidence type="ECO:0000259" key="6">
    <source>
        <dbReference type="Pfam" id="PF17771"/>
    </source>
</evidence>
<reference evidence="7" key="3">
    <citation type="submission" date="2023-05" db="EMBL/GenBank/DDBJ databases">
        <authorList>
            <person name="Smith C.H."/>
        </authorList>
    </citation>
    <scope>NUCLEOTIDE SEQUENCE</scope>
    <source>
        <strain evidence="7">CHS0354</strain>
        <tissue evidence="7">Mantle</tissue>
    </source>
</reference>
<protein>
    <recommendedName>
        <fullName evidence="6">ADAMTS cysteine-rich domain-containing protein</fullName>
    </recommendedName>
</protein>
<organism evidence="7 8">
    <name type="scientific">Potamilus streckersoni</name>
    <dbReference type="NCBI Taxonomy" id="2493646"/>
    <lineage>
        <taxon>Eukaryota</taxon>
        <taxon>Metazoa</taxon>
        <taxon>Spiralia</taxon>
        <taxon>Lophotrochozoa</taxon>
        <taxon>Mollusca</taxon>
        <taxon>Bivalvia</taxon>
        <taxon>Autobranchia</taxon>
        <taxon>Heteroconchia</taxon>
        <taxon>Palaeoheterodonta</taxon>
        <taxon>Unionida</taxon>
        <taxon>Unionoidea</taxon>
        <taxon>Unionidae</taxon>
        <taxon>Ambleminae</taxon>
        <taxon>Lampsilini</taxon>
        <taxon>Potamilus</taxon>
    </lineage>
</organism>
<keyword evidence="5" id="KW-0325">Glycoprotein</keyword>